<gene>
    <name evidence="2" type="ORF">DQQ01_06450</name>
</gene>
<feature type="transmembrane region" description="Helical" evidence="1">
    <location>
        <begin position="120"/>
        <end position="143"/>
    </location>
</feature>
<dbReference type="KEGG" id="blau:DQQ01_06450"/>
<name>A0A2Z4UAF4_9FIRM</name>
<sequence>MLWNNILKHLPEDLKLFNFLLLLQTEFQKLRRKPVIWLMLLAAFVMPFFAAVYFRALGNLPVSPPLFYRWAAFGFTLFLLLPFILGLLCTILVHDERQSRILLQLWLVPISKKSYFLGKFFIVLLYSLCFMLLTAIATFGFGISSGCISFQWNSFFFLLEKSMELAVLAAFAILPILAVSGLQKGYLFPVSLNLLYLFLGFFLTPVNPYLHPLSAASVLLAGNGEIPGFPVQEFSVFPAVLCICLWDTLALLVAARSLKKG</sequence>
<protein>
    <submittedName>
        <fullName evidence="2">ABC transporter permease</fullName>
    </submittedName>
</protein>
<feature type="transmembrane region" description="Helical" evidence="1">
    <location>
        <begin position="234"/>
        <end position="255"/>
    </location>
</feature>
<feature type="transmembrane region" description="Helical" evidence="1">
    <location>
        <begin position="194"/>
        <end position="214"/>
    </location>
</feature>
<evidence type="ECO:0000313" key="3">
    <source>
        <dbReference type="Proteomes" id="UP000250003"/>
    </source>
</evidence>
<keyword evidence="3" id="KW-1185">Reference proteome</keyword>
<dbReference type="AlphaFoldDB" id="A0A2Z4UAF4"/>
<evidence type="ECO:0000313" key="2">
    <source>
        <dbReference type="EMBL" id="AWY97844.1"/>
    </source>
</evidence>
<keyword evidence="1" id="KW-0812">Transmembrane</keyword>
<accession>A0A2Z4UAF4</accession>
<dbReference type="EMBL" id="CP030280">
    <property type="protein sequence ID" value="AWY97844.1"/>
    <property type="molecule type" value="Genomic_DNA"/>
</dbReference>
<dbReference type="OrthoDB" id="2584645at2"/>
<reference evidence="3" key="1">
    <citation type="submission" date="2018-06" db="EMBL/GenBank/DDBJ databases">
        <title>Description of Blautia argi sp. nov., a new anaerobic isolated from dog feces.</title>
        <authorList>
            <person name="Chang Y.-H."/>
            <person name="Paek J."/>
            <person name="Shin Y."/>
        </authorList>
    </citation>
    <scope>NUCLEOTIDE SEQUENCE [LARGE SCALE GENOMIC DNA]</scope>
    <source>
        <strain evidence="3">KCTC 15426</strain>
    </source>
</reference>
<feature type="transmembrane region" description="Helical" evidence="1">
    <location>
        <begin position="66"/>
        <end position="93"/>
    </location>
</feature>
<dbReference type="Pfam" id="PF12730">
    <property type="entry name" value="ABC2_membrane_4"/>
    <property type="match status" value="1"/>
</dbReference>
<organism evidence="2 3">
    <name type="scientific">Blautia argi</name>
    <dbReference type="NCBI Taxonomy" id="1912897"/>
    <lineage>
        <taxon>Bacteria</taxon>
        <taxon>Bacillati</taxon>
        <taxon>Bacillota</taxon>
        <taxon>Clostridia</taxon>
        <taxon>Lachnospirales</taxon>
        <taxon>Lachnospiraceae</taxon>
        <taxon>Blautia</taxon>
    </lineage>
</organism>
<dbReference type="Proteomes" id="UP000250003">
    <property type="component" value="Chromosome"/>
</dbReference>
<evidence type="ECO:0000256" key="1">
    <source>
        <dbReference type="SAM" id="Phobius"/>
    </source>
</evidence>
<keyword evidence="1" id="KW-1133">Transmembrane helix</keyword>
<keyword evidence="1" id="KW-0472">Membrane</keyword>
<proteinExistence type="predicted"/>
<feature type="transmembrane region" description="Helical" evidence="1">
    <location>
        <begin position="163"/>
        <end position="182"/>
    </location>
</feature>
<feature type="transmembrane region" description="Helical" evidence="1">
    <location>
        <begin position="35"/>
        <end position="54"/>
    </location>
</feature>